<dbReference type="Pfam" id="PF00667">
    <property type="entry name" value="FAD_binding_1"/>
    <property type="match status" value="1"/>
</dbReference>
<dbReference type="Proteomes" id="UP001165063">
    <property type="component" value="Unassembled WGS sequence"/>
</dbReference>
<dbReference type="GO" id="GO:0010181">
    <property type="term" value="F:FMN binding"/>
    <property type="evidence" value="ECO:0007669"/>
    <property type="project" value="InterPro"/>
</dbReference>
<dbReference type="InterPro" id="IPR001094">
    <property type="entry name" value="Flavdoxin-like"/>
</dbReference>
<reference evidence="9" key="1">
    <citation type="submission" date="2023-04" db="EMBL/GenBank/DDBJ databases">
        <title>Ambrosiozyma monospora NBRC 1965.</title>
        <authorList>
            <person name="Ichikawa N."/>
            <person name="Sato H."/>
            <person name="Tonouchi N."/>
        </authorList>
    </citation>
    <scope>NUCLEOTIDE SEQUENCE</scope>
    <source>
        <strain evidence="9">NBRC 1965</strain>
    </source>
</reference>
<dbReference type="GO" id="GO:0016491">
    <property type="term" value="F:oxidoreductase activity"/>
    <property type="evidence" value="ECO:0007669"/>
    <property type="project" value="UniProtKB-KW"/>
</dbReference>
<comment type="cofactor">
    <cofactor evidence="1">
        <name>FMN</name>
        <dbReference type="ChEBI" id="CHEBI:58210"/>
    </cofactor>
</comment>
<dbReference type="AlphaFoldDB" id="A0A9W6Z0S3"/>
<evidence type="ECO:0000256" key="4">
    <source>
        <dbReference type="ARBA" id="ARBA00022643"/>
    </source>
</evidence>
<keyword evidence="4" id="KW-0288">FMN</keyword>
<dbReference type="GO" id="GO:0050660">
    <property type="term" value="F:flavin adenine dinucleotide binding"/>
    <property type="evidence" value="ECO:0007669"/>
    <property type="project" value="TreeGrafter"/>
</dbReference>
<evidence type="ECO:0000256" key="3">
    <source>
        <dbReference type="ARBA" id="ARBA00022630"/>
    </source>
</evidence>
<keyword evidence="6" id="KW-0521">NADP</keyword>
<evidence type="ECO:0000259" key="8">
    <source>
        <dbReference type="PROSITE" id="PS50902"/>
    </source>
</evidence>
<evidence type="ECO:0000256" key="5">
    <source>
        <dbReference type="ARBA" id="ARBA00022827"/>
    </source>
</evidence>
<gene>
    <name evidence="9" type="ORF">Amon01_000593200</name>
</gene>
<feature type="domain" description="Flavodoxin-like" evidence="8">
    <location>
        <begin position="8"/>
        <end position="154"/>
    </location>
</feature>
<comment type="caution">
    <text evidence="9">The sequence shown here is derived from an EMBL/GenBank/DDBJ whole genome shotgun (WGS) entry which is preliminary data.</text>
</comment>
<dbReference type="InterPro" id="IPR008254">
    <property type="entry name" value="Flavodoxin/NO_synth"/>
</dbReference>
<keyword evidence="5" id="KW-0274">FAD</keyword>
<dbReference type="Pfam" id="PF00258">
    <property type="entry name" value="Flavodoxin_1"/>
    <property type="match status" value="1"/>
</dbReference>
<dbReference type="PANTHER" id="PTHR19384">
    <property type="entry name" value="NITRIC OXIDE SYNTHASE-RELATED"/>
    <property type="match status" value="1"/>
</dbReference>
<comment type="cofactor">
    <cofactor evidence="2">
        <name>FAD</name>
        <dbReference type="ChEBI" id="CHEBI:57692"/>
    </cofactor>
</comment>
<keyword evidence="10" id="KW-1185">Reference proteome</keyword>
<dbReference type="PANTHER" id="PTHR19384:SF10">
    <property type="entry name" value="NADPH-DEPENDENT DIFLAVIN OXIDOREDUCTASE 1"/>
    <property type="match status" value="1"/>
</dbReference>
<dbReference type="SUPFAM" id="SSF52218">
    <property type="entry name" value="Flavoproteins"/>
    <property type="match status" value="1"/>
</dbReference>
<proteinExistence type="predicted"/>
<name>A0A9W6Z0S3_AMBMO</name>
<keyword evidence="7" id="KW-0560">Oxidoreductase</keyword>
<dbReference type="InterPro" id="IPR029039">
    <property type="entry name" value="Flavoprotein-like_sf"/>
</dbReference>
<dbReference type="InterPro" id="IPR017938">
    <property type="entry name" value="Riboflavin_synthase-like_b-brl"/>
</dbReference>
<evidence type="ECO:0000256" key="7">
    <source>
        <dbReference type="ARBA" id="ARBA00023002"/>
    </source>
</evidence>
<evidence type="ECO:0000313" key="9">
    <source>
        <dbReference type="EMBL" id="GMG40148.1"/>
    </source>
</evidence>
<organism evidence="9 10">
    <name type="scientific">Ambrosiozyma monospora</name>
    <name type="common">Yeast</name>
    <name type="synonym">Endomycopsis monosporus</name>
    <dbReference type="NCBI Taxonomy" id="43982"/>
    <lineage>
        <taxon>Eukaryota</taxon>
        <taxon>Fungi</taxon>
        <taxon>Dikarya</taxon>
        <taxon>Ascomycota</taxon>
        <taxon>Saccharomycotina</taxon>
        <taxon>Pichiomycetes</taxon>
        <taxon>Pichiales</taxon>
        <taxon>Pichiaceae</taxon>
        <taxon>Ambrosiozyma</taxon>
    </lineage>
</organism>
<dbReference type="EMBL" id="BSXU01003493">
    <property type="protein sequence ID" value="GMG40148.1"/>
    <property type="molecule type" value="Genomic_DNA"/>
</dbReference>
<evidence type="ECO:0000313" key="10">
    <source>
        <dbReference type="Proteomes" id="UP001165063"/>
    </source>
</evidence>
<dbReference type="PROSITE" id="PS50902">
    <property type="entry name" value="FLAVODOXIN_LIKE"/>
    <property type="match status" value="1"/>
</dbReference>
<dbReference type="PRINTS" id="PR00369">
    <property type="entry name" value="FLAVODOXIN"/>
</dbReference>
<dbReference type="InterPro" id="IPR003097">
    <property type="entry name" value="CysJ-like_FAD-binding"/>
</dbReference>
<dbReference type="Gene3D" id="3.40.50.360">
    <property type="match status" value="1"/>
</dbReference>
<dbReference type="InterPro" id="IPR023173">
    <property type="entry name" value="NADPH_Cyt_P450_Rdtase_alpha"/>
</dbReference>
<dbReference type="GO" id="GO:0005829">
    <property type="term" value="C:cytosol"/>
    <property type="evidence" value="ECO:0007669"/>
    <property type="project" value="TreeGrafter"/>
</dbReference>
<sequence>MHTKNNTIYILYGSETGQSQNYANELSYILRYHHHQTIVSTLDDFNLRSIIDIKYLIVVCSTASQGELPRNATQKFWKFMVKKKLPSILLNNLQFTTLGLGDSSYSQFNFAIRKIHARLLQLGGKELCGRAELDELFAGRGKESAFRIWCDEVVSSLDKHIGINEAPIDNEVLLEPEWIVQIDRNSDEVVTKEHELEVAVTRYTKTPNNSQKNQTVPTDQKQNQTHHLLQITENQRLTSKEHFQDVRRLVLKNVSNSPLLPLQNYEPGDMLEIIPFNDPHDIEMLLKWQPEWYKVADLPLKIILNPKLNRKTVLDSTIQTPNSLISTPVEPLTLRSLLTHHIDLTHPPTRLFFNKLYHFSKDEREREKLKEFAGLSPHNYSINSKGFKERNYDADDELLFEYAIKPHRSVLEVLLEFDSIKIPVEFVLELFVGLGLMLN</sequence>
<keyword evidence="3" id="KW-0285">Flavoprotein</keyword>
<dbReference type="Gene3D" id="1.20.990.10">
    <property type="entry name" value="NADPH-cytochrome p450 Reductase, Chain A, domain 3"/>
    <property type="match status" value="1"/>
</dbReference>
<accession>A0A9W6Z0S3</accession>
<evidence type="ECO:0000256" key="1">
    <source>
        <dbReference type="ARBA" id="ARBA00001917"/>
    </source>
</evidence>
<dbReference type="SUPFAM" id="SSF63380">
    <property type="entry name" value="Riboflavin synthase domain-like"/>
    <property type="match status" value="1"/>
</dbReference>
<protein>
    <submittedName>
        <fullName evidence="9">Unnamed protein product</fullName>
    </submittedName>
</protein>
<evidence type="ECO:0000256" key="2">
    <source>
        <dbReference type="ARBA" id="ARBA00001974"/>
    </source>
</evidence>
<dbReference type="OrthoDB" id="1856718at2759"/>
<evidence type="ECO:0000256" key="6">
    <source>
        <dbReference type="ARBA" id="ARBA00022857"/>
    </source>
</evidence>